<dbReference type="AlphaFoldDB" id="A0A1J5PPP6"/>
<gene>
    <name evidence="2" type="ORF">GALL_511550</name>
</gene>
<reference evidence="2" key="1">
    <citation type="submission" date="2016-10" db="EMBL/GenBank/DDBJ databases">
        <title>Sequence of Gallionella enrichment culture.</title>
        <authorList>
            <person name="Poehlein A."/>
            <person name="Muehling M."/>
            <person name="Daniel R."/>
        </authorList>
    </citation>
    <scope>NUCLEOTIDE SEQUENCE</scope>
</reference>
<feature type="compositionally biased region" description="Polar residues" evidence="1">
    <location>
        <begin position="119"/>
        <end position="129"/>
    </location>
</feature>
<feature type="region of interest" description="Disordered" evidence="1">
    <location>
        <begin position="104"/>
        <end position="129"/>
    </location>
</feature>
<proteinExistence type="predicted"/>
<sequence>MNKFRKFCAQHVVADAPFVERAGLEILDQDVGALEHLHQHGAAALGGKVEPDRALVAVDADEIGRVIVVERRSPLADLVAGRRLDLDHVGAVVGEDLRAIGSAENAREVDHAQSGHRAGSSSFSRHGRF</sequence>
<evidence type="ECO:0000313" key="2">
    <source>
        <dbReference type="EMBL" id="OIQ67267.1"/>
    </source>
</evidence>
<organism evidence="2">
    <name type="scientific">mine drainage metagenome</name>
    <dbReference type="NCBI Taxonomy" id="410659"/>
    <lineage>
        <taxon>unclassified sequences</taxon>
        <taxon>metagenomes</taxon>
        <taxon>ecological metagenomes</taxon>
    </lineage>
</organism>
<evidence type="ECO:0000256" key="1">
    <source>
        <dbReference type="SAM" id="MobiDB-lite"/>
    </source>
</evidence>
<accession>A0A1J5PPP6</accession>
<comment type="caution">
    <text evidence="2">The sequence shown here is derived from an EMBL/GenBank/DDBJ whole genome shotgun (WGS) entry which is preliminary data.</text>
</comment>
<dbReference type="EMBL" id="MLJW01006041">
    <property type="protein sequence ID" value="OIQ67267.1"/>
    <property type="molecule type" value="Genomic_DNA"/>
</dbReference>
<protein>
    <submittedName>
        <fullName evidence="2">Uncharacterized protein</fullName>
    </submittedName>
</protein>
<name>A0A1J5PPP6_9ZZZZ</name>